<feature type="compositionally biased region" description="Low complexity" evidence="1">
    <location>
        <begin position="25"/>
        <end position="34"/>
    </location>
</feature>
<feature type="region of interest" description="Disordered" evidence="1">
    <location>
        <begin position="1"/>
        <end position="100"/>
    </location>
</feature>
<dbReference type="EMBL" id="MN739052">
    <property type="protein sequence ID" value="QHS86223.1"/>
    <property type="molecule type" value="Genomic_DNA"/>
</dbReference>
<accession>A0A6C0B423</accession>
<sequence length="100" mass="11201">MSIKPPSKGMPITTPNNRGSRKSKSPSLSAKSSPSPEPRNDAPLPSKHPRAYLGPKKIINDYTKPSQMQGNSWWQSTQKGGKHKSKKTKTKKNRKTYKKK</sequence>
<name>A0A6C0B423_9ZZZZ</name>
<feature type="compositionally biased region" description="Basic residues" evidence="1">
    <location>
        <begin position="80"/>
        <end position="100"/>
    </location>
</feature>
<reference evidence="2" key="1">
    <citation type="journal article" date="2020" name="Nature">
        <title>Giant virus diversity and host interactions through global metagenomics.</title>
        <authorList>
            <person name="Schulz F."/>
            <person name="Roux S."/>
            <person name="Paez-Espino D."/>
            <person name="Jungbluth S."/>
            <person name="Walsh D.A."/>
            <person name="Denef V.J."/>
            <person name="McMahon K.D."/>
            <person name="Konstantinidis K.T."/>
            <person name="Eloe-Fadrosh E.A."/>
            <person name="Kyrpides N.C."/>
            <person name="Woyke T."/>
        </authorList>
    </citation>
    <scope>NUCLEOTIDE SEQUENCE</scope>
    <source>
        <strain evidence="2">GVMAG-M-3300009187-29</strain>
    </source>
</reference>
<protein>
    <submittedName>
        <fullName evidence="2">Uncharacterized protein</fullName>
    </submittedName>
</protein>
<evidence type="ECO:0000256" key="1">
    <source>
        <dbReference type="SAM" id="MobiDB-lite"/>
    </source>
</evidence>
<evidence type="ECO:0000313" key="2">
    <source>
        <dbReference type="EMBL" id="QHS86223.1"/>
    </source>
</evidence>
<feature type="compositionally biased region" description="Polar residues" evidence="1">
    <location>
        <begin position="63"/>
        <end position="76"/>
    </location>
</feature>
<proteinExistence type="predicted"/>
<dbReference type="AlphaFoldDB" id="A0A6C0B423"/>
<organism evidence="2">
    <name type="scientific">viral metagenome</name>
    <dbReference type="NCBI Taxonomy" id="1070528"/>
    <lineage>
        <taxon>unclassified sequences</taxon>
        <taxon>metagenomes</taxon>
        <taxon>organismal metagenomes</taxon>
    </lineage>
</organism>